<keyword evidence="5 12" id="KW-0863">Zinc-finger</keyword>
<dbReference type="GO" id="GO:0008270">
    <property type="term" value="F:zinc ion binding"/>
    <property type="evidence" value="ECO:0007669"/>
    <property type="project" value="UniProtKB-KW"/>
</dbReference>
<dbReference type="GO" id="GO:0008380">
    <property type="term" value="P:RNA splicing"/>
    <property type="evidence" value="ECO:0007669"/>
    <property type="project" value="UniProtKB-KW"/>
</dbReference>
<comment type="subcellular location">
    <subcellularLocation>
        <location evidence="1">Nucleus</location>
    </subcellularLocation>
</comment>
<evidence type="ECO:0000256" key="2">
    <source>
        <dbReference type="ARBA" id="ARBA00022664"/>
    </source>
</evidence>
<protein>
    <recommendedName>
        <fullName evidence="10">DBIRD complex subunit ZNF326</fullName>
    </recommendedName>
    <alternativeName>
        <fullName evidence="11">Zinc finger protein 326</fullName>
    </alternativeName>
</protein>
<feature type="compositionally biased region" description="Basic and acidic residues" evidence="13">
    <location>
        <begin position="193"/>
        <end position="214"/>
    </location>
</feature>
<dbReference type="InterPro" id="IPR007071">
    <property type="entry name" value="AKAP95"/>
</dbReference>
<dbReference type="Pfam" id="PF12874">
    <property type="entry name" value="zf-met"/>
    <property type="match status" value="1"/>
</dbReference>
<dbReference type="AlphaFoldDB" id="A0A834CLI9"/>
<evidence type="ECO:0000256" key="3">
    <source>
        <dbReference type="ARBA" id="ARBA00022723"/>
    </source>
</evidence>
<dbReference type="InterPro" id="IPR034736">
    <property type="entry name" value="ZF_C2H2_AKAP95"/>
</dbReference>
<comment type="caution">
    <text evidence="15">The sequence shown here is derived from an EMBL/GenBank/DDBJ whole genome shotgun (WGS) entry which is preliminary data.</text>
</comment>
<keyword evidence="8" id="KW-0508">mRNA splicing</keyword>
<comment type="similarity">
    <text evidence="12">Belongs to the AKAP95 family.</text>
</comment>
<evidence type="ECO:0000256" key="11">
    <source>
        <dbReference type="ARBA" id="ARBA00043254"/>
    </source>
</evidence>
<reference evidence="15" key="1">
    <citation type="journal article" name="BMC Genomics">
        <title>Long-read sequencing and de novo genome assembly of marine medaka (Oryzias melastigma).</title>
        <authorList>
            <person name="Liang P."/>
            <person name="Saqib H.S.A."/>
            <person name="Ni X."/>
            <person name="Shen Y."/>
        </authorList>
    </citation>
    <scope>NUCLEOTIDE SEQUENCE</scope>
    <source>
        <strain evidence="15">Bigg-433</strain>
    </source>
</reference>
<evidence type="ECO:0000256" key="7">
    <source>
        <dbReference type="ARBA" id="ARBA00023125"/>
    </source>
</evidence>
<dbReference type="GO" id="GO:0044609">
    <property type="term" value="C:DBIRD complex"/>
    <property type="evidence" value="ECO:0007669"/>
    <property type="project" value="TreeGrafter"/>
</dbReference>
<feature type="domain" description="C2H2 AKAP95-type" evidence="14">
    <location>
        <begin position="446"/>
        <end position="469"/>
    </location>
</feature>
<dbReference type="InterPro" id="IPR013087">
    <property type="entry name" value="Znf_C2H2_type"/>
</dbReference>
<accession>A0A834CLI9</accession>
<dbReference type="PANTHER" id="PTHR12190:SF1">
    <property type="entry name" value="DBIRD COMPLEX SUBUNIT ZNF326"/>
    <property type="match status" value="1"/>
</dbReference>
<keyword evidence="6" id="KW-0862">Zinc</keyword>
<dbReference type="PROSITE" id="PS51799">
    <property type="entry name" value="ZF_C2H2_AKAP95"/>
    <property type="match status" value="1"/>
</dbReference>
<name>A0A834CLI9_ORYME</name>
<dbReference type="Proteomes" id="UP000646548">
    <property type="component" value="Unassembled WGS sequence"/>
</dbReference>
<keyword evidence="7" id="KW-0238">DNA-binding</keyword>
<feature type="compositionally biased region" description="Polar residues" evidence="13">
    <location>
        <begin position="115"/>
        <end position="127"/>
    </location>
</feature>
<keyword evidence="2" id="KW-0507">mRNA processing</keyword>
<feature type="compositionally biased region" description="Low complexity" evidence="13">
    <location>
        <begin position="154"/>
        <end position="163"/>
    </location>
</feature>
<evidence type="ECO:0000256" key="12">
    <source>
        <dbReference type="PROSITE-ProRule" id="PRU01140"/>
    </source>
</evidence>
<evidence type="ECO:0000256" key="5">
    <source>
        <dbReference type="ARBA" id="ARBA00022771"/>
    </source>
</evidence>
<evidence type="ECO:0000256" key="9">
    <source>
        <dbReference type="ARBA" id="ARBA00023242"/>
    </source>
</evidence>
<proteinExistence type="inferred from homology"/>
<dbReference type="Pfam" id="PF04988">
    <property type="entry name" value="AKAP95"/>
    <property type="match status" value="1"/>
</dbReference>
<evidence type="ECO:0000256" key="13">
    <source>
        <dbReference type="SAM" id="MobiDB-lite"/>
    </source>
</evidence>
<keyword evidence="3" id="KW-0479">Metal-binding</keyword>
<gene>
    <name evidence="15" type="ORF">FQA47_003003</name>
</gene>
<dbReference type="PANTHER" id="PTHR12190">
    <property type="entry name" value="A-KINASE ANCHOR PROTEIN AKAP 8"/>
    <property type="match status" value="1"/>
</dbReference>
<evidence type="ECO:0000259" key="14">
    <source>
        <dbReference type="PROSITE" id="PS51799"/>
    </source>
</evidence>
<keyword evidence="9" id="KW-0539">Nucleus</keyword>
<dbReference type="GO" id="GO:0032784">
    <property type="term" value="P:regulation of DNA-templated transcription elongation"/>
    <property type="evidence" value="ECO:0007669"/>
    <property type="project" value="TreeGrafter"/>
</dbReference>
<feature type="compositionally biased region" description="Basic and acidic residues" evidence="13">
    <location>
        <begin position="283"/>
        <end position="295"/>
    </location>
</feature>
<evidence type="ECO:0000256" key="10">
    <source>
        <dbReference type="ARBA" id="ARBA00040207"/>
    </source>
</evidence>
<sequence length="519" mass="57422">MRKWHAGGGNSSCTEITPLWHALLPPAGQPTESDVSICGALLSILQTSAETMNRQKQSPLNPPRPRPGLPQRAVPAFNPPLPPPPMRVPPQFIEAMRRIAGNDSANPEPKRGESTRSAAQASVNKWKSSFKLLGDQEDSPQEQTTGCAERTELYDPSSPLSSDSEPEVLQAPPPTCSPPSLEVILPRQPLSPDRQHHDSRRWDSESRLLDRHDFVPGSRPSENRGLSPGYRPAQRPAYSPEGGPLRCQGFGFNRDSLDQQNHNPPDRILQGPPPHQLGASAGEEGRTLPEHRREAAAPPRTSPPRFKRDYQHLRPSETVEMDQDLPWTKVTKTEENTAAPSRCPITCELCDVEVANAQELQAHLDSKSHWDTLQYIQENNNYDDVTAAFLQEVMLCKSLQCSRAIEDSALKGKILEKLHVSGRSFSPLTSALQENDHMTKVEMFHCAACKLFVPTSGADVKAHITSVDHLCNTKVQQTAFHISKLLSLKVSLVSEFHLFSCRSLKCSKDVHASAKQKPS</sequence>
<dbReference type="GO" id="GO:0003677">
    <property type="term" value="F:DNA binding"/>
    <property type="evidence" value="ECO:0007669"/>
    <property type="project" value="UniProtKB-KW"/>
</dbReference>
<evidence type="ECO:0000313" key="15">
    <source>
        <dbReference type="EMBL" id="KAF6730728.1"/>
    </source>
</evidence>
<evidence type="ECO:0000256" key="6">
    <source>
        <dbReference type="ARBA" id="ARBA00022833"/>
    </source>
</evidence>
<evidence type="ECO:0000256" key="8">
    <source>
        <dbReference type="ARBA" id="ARBA00023187"/>
    </source>
</evidence>
<keyword evidence="4" id="KW-0677">Repeat</keyword>
<dbReference type="EMBL" id="WKFB01000231">
    <property type="protein sequence ID" value="KAF6730728.1"/>
    <property type="molecule type" value="Genomic_DNA"/>
</dbReference>
<feature type="region of interest" description="Disordered" evidence="13">
    <location>
        <begin position="49"/>
        <end position="308"/>
    </location>
</feature>
<evidence type="ECO:0000256" key="4">
    <source>
        <dbReference type="ARBA" id="ARBA00022737"/>
    </source>
</evidence>
<organism evidence="15 16">
    <name type="scientific">Oryzias melastigma</name>
    <name type="common">Marine medaka</name>
    <dbReference type="NCBI Taxonomy" id="30732"/>
    <lineage>
        <taxon>Eukaryota</taxon>
        <taxon>Metazoa</taxon>
        <taxon>Chordata</taxon>
        <taxon>Craniata</taxon>
        <taxon>Vertebrata</taxon>
        <taxon>Euteleostomi</taxon>
        <taxon>Actinopterygii</taxon>
        <taxon>Neopterygii</taxon>
        <taxon>Teleostei</taxon>
        <taxon>Neoteleostei</taxon>
        <taxon>Acanthomorphata</taxon>
        <taxon>Ovalentaria</taxon>
        <taxon>Atherinomorphae</taxon>
        <taxon>Beloniformes</taxon>
        <taxon>Adrianichthyidae</taxon>
        <taxon>Oryziinae</taxon>
        <taxon>Oryzias</taxon>
    </lineage>
</organism>
<feature type="compositionally biased region" description="Polar residues" evidence="13">
    <location>
        <begin position="49"/>
        <end position="58"/>
    </location>
</feature>
<feature type="compositionally biased region" description="Pro residues" evidence="13">
    <location>
        <begin position="77"/>
        <end position="88"/>
    </location>
</feature>
<dbReference type="GO" id="GO:0005634">
    <property type="term" value="C:nucleus"/>
    <property type="evidence" value="ECO:0007669"/>
    <property type="project" value="UniProtKB-SubCell"/>
</dbReference>
<evidence type="ECO:0000256" key="1">
    <source>
        <dbReference type="ARBA" id="ARBA00004123"/>
    </source>
</evidence>
<dbReference type="GO" id="GO:0006397">
    <property type="term" value="P:mRNA processing"/>
    <property type="evidence" value="ECO:0007669"/>
    <property type="project" value="UniProtKB-KW"/>
</dbReference>
<evidence type="ECO:0000313" key="16">
    <source>
        <dbReference type="Proteomes" id="UP000646548"/>
    </source>
</evidence>